<dbReference type="RefSeq" id="WP_014107207.1">
    <property type="nucleotide sequence ID" value="NC_016041.1"/>
</dbReference>
<feature type="domain" description="Phospholipid/glycerol acyltransferase" evidence="4">
    <location>
        <begin position="47"/>
        <end position="159"/>
    </location>
</feature>
<reference evidence="5 6" key="1">
    <citation type="journal article" date="2011" name="J. Bacteriol.">
        <title>Complete genome sequence of seawater bacterium Glaciecola nitratireducens FR1064T.</title>
        <authorList>
            <person name="Bian F."/>
            <person name="Qin Q.L."/>
            <person name="Xie B.B."/>
            <person name="Shu Y.L."/>
            <person name="Zhang X.Y."/>
            <person name="Yu Y."/>
            <person name="Chen B."/>
            <person name="Chen X.L."/>
            <person name="Zhou B.C."/>
            <person name="Zhang Y.Z."/>
        </authorList>
    </citation>
    <scope>NUCLEOTIDE SEQUENCE [LARGE SCALE GENOMIC DNA]</scope>
    <source>
        <strain evidence="6">JCM 12485 / KCTC 12276 / FR1064</strain>
    </source>
</reference>
<keyword evidence="3 5" id="KW-0012">Acyltransferase</keyword>
<evidence type="ECO:0000256" key="2">
    <source>
        <dbReference type="ARBA" id="ARBA00022679"/>
    </source>
</evidence>
<organism evidence="5 6">
    <name type="scientific">Glaciecola nitratireducens (strain JCM 12485 / KCTC 12276 / FR1064)</name>
    <dbReference type="NCBI Taxonomy" id="1085623"/>
    <lineage>
        <taxon>Bacteria</taxon>
        <taxon>Pseudomonadati</taxon>
        <taxon>Pseudomonadota</taxon>
        <taxon>Gammaproteobacteria</taxon>
        <taxon>Alteromonadales</taxon>
        <taxon>Alteromonadaceae</taxon>
        <taxon>Brumicola</taxon>
    </lineage>
</organism>
<protein>
    <submittedName>
        <fullName evidence="5">Acyltransferase family protein</fullName>
    </submittedName>
</protein>
<dbReference type="SMART" id="SM00563">
    <property type="entry name" value="PlsC"/>
    <property type="match status" value="1"/>
</dbReference>
<dbReference type="Proteomes" id="UP000009282">
    <property type="component" value="Chromosome"/>
</dbReference>
<evidence type="ECO:0000256" key="3">
    <source>
        <dbReference type="ARBA" id="ARBA00023315"/>
    </source>
</evidence>
<dbReference type="STRING" id="1085623.GNIT_0174"/>
<dbReference type="EMBL" id="CP003060">
    <property type="protein sequence ID" value="AEP28328.1"/>
    <property type="molecule type" value="Genomic_DNA"/>
</dbReference>
<dbReference type="GO" id="GO:0003841">
    <property type="term" value="F:1-acylglycerol-3-phosphate O-acyltransferase activity"/>
    <property type="evidence" value="ECO:0007669"/>
    <property type="project" value="TreeGrafter"/>
</dbReference>
<dbReference type="AlphaFoldDB" id="G4QIY9"/>
<name>G4QIY9_GLANF</name>
<evidence type="ECO:0000313" key="5">
    <source>
        <dbReference type="EMBL" id="AEP28328.1"/>
    </source>
</evidence>
<evidence type="ECO:0000313" key="6">
    <source>
        <dbReference type="Proteomes" id="UP000009282"/>
    </source>
</evidence>
<evidence type="ECO:0000256" key="1">
    <source>
        <dbReference type="ARBA" id="ARBA00005189"/>
    </source>
</evidence>
<sequence length="203" mass="22476">MANNSATESPNSPPSGGNKFTGWLGDTLLSITGWQFEGELPQHPKLVLAVAPHTSNWDFFLGVALLFALRIKIRFLGKHSIFVPVVKQLLELIGGIPVDRKSARGVVGEVVKEFNSQAKMILAVAPEGTRSPKFPWKTGFLAIAHQANAHVVLVGFDFARKRVVFGPVFLSEGNFDEDMQKVYRFYSTITAKYPENVVYPKDM</sequence>
<dbReference type="KEGG" id="gni:GNIT_0174"/>
<keyword evidence="2 5" id="KW-0808">Transferase</keyword>
<proteinExistence type="predicted"/>
<dbReference type="PANTHER" id="PTHR10434">
    <property type="entry name" value="1-ACYL-SN-GLYCEROL-3-PHOSPHATE ACYLTRANSFERASE"/>
    <property type="match status" value="1"/>
</dbReference>
<gene>
    <name evidence="5" type="ordered locus">GNIT_0174</name>
</gene>
<dbReference type="eggNOG" id="COG0204">
    <property type="taxonomic scope" value="Bacteria"/>
</dbReference>
<dbReference type="GO" id="GO:0006654">
    <property type="term" value="P:phosphatidic acid biosynthetic process"/>
    <property type="evidence" value="ECO:0007669"/>
    <property type="project" value="TreeGrafter"/>
</dbReference>
<dbReference type="SUPFAM" id="SSF69593">
    <property type="entry name" value="Glycerol-3-phosphate (1)-acyltransferase"/>
    <property type="match status" value="1"/>
</dbReference>
<dbReference type="Pfam" id="PF01553">
    <property type="entry name" value="Acyltransferase"/>
    <property type="match status" value="1"/>
</dbReference>
<dbReference type="InterPro" id="IPR002123">
    <property type="entry name" value="Plipid/glycerol_acylTrfase"/>
</dbReference>
<comment type="pathway">
    <text evidence="1">Lipid metabolism.</text>
</comment>
<accession>G4QIY9</accession>
<dbReference type="HOGENOM" id="CLU_099447_0_0_6"/>
<keyword evidence="6" id="KW-1185">Reference proteome</keyword>
<evidence type="ECO:0000259" key="4">
    <source>
        <dbReference type="SMART" id="SM00563"/>
    </source>
</evidence>
<dbReference type="PANTHER" id="PTHR10434:SF9">
    <property type="entry name" value="PHOSPHOLIPID_GLYCEROL ACYLTRANSFERASE DOMAIN-CONTAINING PROTEIN"/>
    <property type="match status" value="1"/>
</dbReference>